<evidence type="ECO:0000259" key="1">
    <source>
        <dbReference type="Pfam" id="PF02129"/>
    </source>
</evidence>
<dbReference type="EMBL" id="QYYG01000001">
    <property type="protein sequence ID" value="RJF58502.1"/>
    <property type="molecule type" value="Genomic_DNA"/>
</dbReference>
<reference evidence="2 3" key="1">
    <citation type="submission" date="2018-09" db="EMBL/GenBank/DDBJ databases">
        <title>Draft genome of a novel serratia sp. strain with antifungal activity.</title>
        <authorList>
            <person name="Dichmann S.I."/>
            <person name="Park B.P."/>
            <person name="Pathiraja D."/>
            <person name="Choi I.-G."/>
            <person name="Stougaard P."/>
            <person name="Hennessy R.C."/>
        </authorList>
    </citation>
    <scope>NUCLEOTIDE SEQUENCE [LARGE SCALE GENOMIC DNA]</scope>
    <source>
        <strain evidence="2 3">S40</strain>
    </source>
</reference>
<dbReference type="PANTHER" id="PTHR43265">
    <property type="entry name" value="ESTERASE ESTD"/>
    <property type="match status" value="1"/>
</dbReference>
<keyword evidence="3" id="KW-1185">Reference proteome</keyword>
<feature type="domain" description="Xaa-Pro dipeptidyl-peptidase-like" evidence="1">
    <location>
        <begin position="38"/>
        <end position="196"/>
    </location>
</feature>
<proteinExistence type="predicted"/>
<dbReference type="RefSeq" id="WP_065506124.1">
    <property type="nucleotide sequence ID" value="NZ_QYYG01000001.1"/>
</dbReference>
<organism evidence="2 3">
    <name type="scientific">Serratia inhibens</name>
    <dbReference type="NCBI Taxonomy" id="2338073"/>
    <lineage>
        <taxon>Bacteria</taxon>
        <taxon>Pseudomonadati</taxon>
        <taxon>Pseudomonadota</taxon>
        <taxon>Gammaproteobacteria</taxon>
        <taxon>Enterobacterales</taxon>
        <taxon>Yersiniaceae</taxon>
        <taxon>Serratia</taxon>
    </lineage>
</organism>
<dbReference type="Gene3D" id="3.40.50.1820">
    <property type="entry name" value="alpha/beta hydrolase"/>
    <property type="match status" value="1"/>
</dbReference>
<dbReference type="Proteomes" id="UP000284338">
    <property type="component" value="Unassembled WGS sequence"/>
</dbReference>
<sequence>MKKIVACALMLILAMLGWVLYANDYQFITERIALEAGGNRLTGTLVLPKLASGKPGVIVFIHGDGPANASLDEGYYSVWETMAKQGYAVLAFDKAGVGGSSGNWLHQTMNDRAKEAVDIIDWARKDERFNSQCVGLWGASQAGWVMPEIAGQRPDIAFTLAVAPAINWLRQGRYNTRAEMAAAAMTERQIQTREAQDRHLLSLLGQPNGYAQYGREYGPLAPLSADRWRFIRANMASDATKGLRNFTTPVHLIVGGRDLNVDVDETERVYRQNIPASLLTVTRIERADHKMLKPLFVRHPVLINVIGLFAPRSVQDEAYLQDVAAFLGDQPCSRGR</sequence>
<dbReference type="InterPro" id="IPR053145">
    <property type="entry name" value="AB_hydrolase_Est10"/>
</dbReference>
<comment type="caution">
    <text evidence="2">The sequence shown here is derived from an EMBL/GenBank/DDBJ whole genome shotgun (WGS) entry which is preliminary data.</text>
</comment>
<dbReference type="PANTHER" id="PTHR43265:SF1">
    <property type="entry name" value="ESTERASE ESTD"/>
    <property type="match status" value="1"/>
</dbReference>
<evidence type="ECO:0000313" key="2">
    <source>
        <dbReference type="EMBL" id="RJF58502.1"/>
    </source>
</evidence>
<protein>
    <submittedName>
        <fullName evidence="2">Alpha/beta hydrolase</fullName>
    </submittedName>
</protein>
<keyword evidence="2" id="KW-0378">Hydrolase</keyword>
<dbReference type="SUPFAM" id="SSF53474">
    <property type="entry name" value="alpha/beta-Hydrolases"/>
    <property type="match status" value="1"/>
</dbReference>
<dbReference type="GO" id="GO:0052689">
    <property type="term" value="F:carboxylic ester hydrolase activity"/>
    <property type="evidence" value="ECO:0007669"/>
    <property type="project" value="TreeGrafter"/>
</dbReference>
<gene>
    <name evidence="2" type="ORF">D4100_07045</name>
</gene>
<evidence type="ECO:0000313" key="3">
    <source>
        <dbReference type="Proteomes" id="UP000284338"/>
    </source>
</evidence>
<dbReference type="Pfam" id="PF02129">
    <property type="entry name" value="Peptidase_S15"/>
    <property type="match status" value="1"/>
</dbReference>
<dbReference type="AlphaFoldDB" id="A0AA92X781"/>
<accession>A0AA92X781</accession>
<name>A0AA92X781_9GAMM</name>
<dbReference type="InterPro" id="IPR000383">
    <property type="entry name" value="Xaa-Pro-like_dom"/>
</dbReference>
<dbReference type="InterPro" id="IPR029058">
    <property type="entry name" value="AB_hydrolase_fold"/>
</dbReference>